<evidence type="ECO:0000259" key="4">
    <source>
        <dbReference type="PROSITE" id="PS50932"/>
    </source>
</evidence>
<dbReference type="InterPro" id="IPR010982">
    <property type="entry name" value="Lambda_DNA-bd_dom_sf"/>
</dbReference>
<accession>A0A318T6P7</accession>
<name>A0A318T6P7_9RHOB</name>
<gene>
    <name evidence="5" type="ORF">DFP88_101810</name>
</gene>
<sequence>MKAMNLKELSRVLGLSQTTVSRALNGYPEVSEATRRRVREAALRHDYSPNTRAKGLATGRTMTIGQVVPLSTAHQMMNPIFADFAVGFGEALARKGYELVTAIVPEEQEAQVYRSFRARGSVDGVIVHGPRVHDPRLALLDELGLPYVVHGRATEHGAPYAWVDVDNRTAFARATDHLMDLGHARIALINGPEHLDFAHRRRDGYARALAARGIAVDPAQMHAVEMTELNGHAAMQELLALPQRPTAVLAASIILALGIRRAIEEAGLVMGRDVSVAIHDDVLSFLQNAGDRPVFTATRSSIRDAGALLCGMLLERIDAPATPPPSRLLQAELILGQSTGPAPTLTPQG</sequence>
<dbReference type="CDD" id="cd01392">
    <property type="entry name" value="HTH_LacI"/>
    <property type="match status" value="1"/>
</dbReference>
<evidence type="ECO:0000313" key="6">
    <source>
        <dbReference type="Proteomes" id="UP000248311"/>
    </source>
</evidence>
<organism evidence="5 6">
    <name type="scientific">Pseudoroseicyclus aestuarii</name>
    <dbReference type="NCBI Taxonomy" id="1795041"/>
    <lineage>
        <taxon>Bacteria</taxon>
        <taxon>Pseudomonadati</taxon>
        <taxon>Pseudomonadota</taxon>
        <taxon>Alphaproteobacteria</taxon>
        <taxon>Rhodobacterales</taxon>
        <taxon>Paracoccaceae</taxon>
        <taxon>Pseudoroseicyclus</taxon>
    </lineage>
</organism>
<comment type="caution">
    <text evidence="5">The sequence shown here is derived from an EMBL/GenBank/DDBJ whole genome shotgun (WGS) entry which is preliminary data.</text>
</comment>
<evidence type="ECO:0000313" key="5">
    <source>
        <dbReference type="EMBL" id="PYE86134.1"/>
    </source>
</evidence>
<dbReference type="Proteomes" id="UP000248311">
    <property type="component" value="Unassembled WGS sequence"/>
</dbReference>
<dbReference type="PROSITE" id="PS50932">
    <property type="entry name" value="HTH_LACI_2"/>
    <property type="match status" value="1"/>
</dbReference>
<evidence type="ECO:0000256" key="3">
    <source>
        <dbReference type="ARBA" id="ARBA00023163"/>
    </source>
</evidence>
<dbReference type="Pfam" id="PF00356">
    <property type="entry name" value="LacI"/>
    <property type="match status" value="1"/>
</dbReference>
<dbReference type="SUPFAM" id="SSF47413">
    <property type="entry name" value="lambda repressor-like DNA-binding domains"/>
    <property type="match status" value="1"/>
</dbReference>
<dbReference type="PANTHER" id="PTHR30146">
    <property type="entry name" value="LACI-RELATED TRANSCRIPTIONAL REPRESSOR"/>
    <property type="match status" value="1"/>
</dbReference>
<dbReference type="InterPro" id="IPR000843">
    <property type="entry name" value="HTH_LacI"/>
</dbReference>
<dbReference type="AlphaFoldDB" id="A0A318T6P7"/>
<dbReference type="InterPro" id="IPR046335">
    <property type="entry name" value="LacI/GalR-like_sensor"/>
</dbReference>
<dbReference type="CDD" id="cd20010">
    <property type="entry name" value="PBP1_AglR-like"/>
    <property type="match status" value="1"/>
</dbReference>
<dbReference type="InterPro" id="IPR028082">
    <property type="entry name" value="Peripla_BP_I"/>
</dbReference>
<dbReference type="Gene3D" id="1.10.260.40">
    <property type="entry name" value="lambda repressor-like DNA-binding domains"/>
    <property type="match status" value="1"/>
</dbReference>
<dbReference type="GO" id="GO:0000976">
    <property type="term" value="F:transcription cis-regulatory region binding"/>
    <property type="evidence" value="ECO:0007669"/>
    <property type="project" value="TreeGrafter"/>
</dbReference>
<proteinExistence type="predicted"/>
<protein>
    <submittedName>
        <fullName evidence="5">LacI family transcriptional regulator</fullName>
    </submittedName>
</protein>
<feature type="domain" description="HTH lacI-type" evidence="4">
    <location>
        <begin position="4"/>
        <end position="58"/>
    </location>
</feature>
<keyword evidence="1" id="KW-0805">Transcription regulation</keyword>
<keyword evidence="6" id="KW-1185">Reference proteome</keyword>
<keyword evidence="2" id="KW-0238">DNA-binding</keyword>
<dbReference type="Pfam" id="PF13377">
    <property type="entry name" value="Peripla_BP_3"/>
    <property type="match status" value="1"/>
</dbReference>
<dbReference type="SMART" id="SM00354">
    <property type="entry name" value="HTH_LACI"/>
    <property type="match status" value="1"/>
</dbReference>
<reference evidence="5 6" key="1">
    <citation type="submission" date="2018-06" db="EMBL/GenBank/DDBJ databases">
        <title>Genomic Encyclopedia of Type Strains, Phase III (KMG-III): the genomes of soil and plant-associated and newly described type strains.</title>
        <authorList>
            <person name="Whitman W."/>
        </authorList>
    </citation>
    <scope>NUCLEOTIDE SEQUENCE [LARGE SCALE GENOMIC DNA]</scope>
    <source>
        <strain evidence="5 6">CECT 9025</strain>
    </source>
</reference>
<keyword evidence="3" id="KW-0804">Transcription</keyword>
<dbReference type="PANTHER" id="PTHR30146:SF155">
    <property type="entry name" value="ALANINE RACEMASE"/>
    <property type="match status" value="1"/>
</dbReference>
<dbReference type="Gene3D" id="3.40.50.2300">
    <property type="match status" value="2"/>
</dbReference>
<evidence type="ECO:0000256" key="1">
    <source>
        <dbReference type="ARBA" id="ARBA00023015"/>
    </source>
</evidence>
<dbReference type="GO" id="GO:0003700">
    <property type="term" value="F:DNA-binding transcription factor activity"/>
    <property type="evidence" value="ECO:0007669"/>
    <property type="project" value="TreeGrafter"/>
</dbReference>
<dbReference type="EMBL" id="QJTE01000001">
    <property type="protein sequence ID" value="PYE86134.1"/>
    <property type="molecule type" value="Genomic_DNA"/>
</dbReference>
<dbReference type="SUPFAM" id="SSF53822">
    <property type="entry name" value="Periplasmic binding protein-like I"/>
    <property type="match status" value="1"/>
</dbReference>
<evidence type="ECO:0000256" key="2">
    <source>
        <dbReference type="ARBA" id="ARBA00023125"/>
    </source>
</evidence>